<evidence type="ECO:0000256" key="1">
    <source>
        <dbReference type="ARBA" id="ARBA00004429"/>
    </source>
</evidence>
<dbReference type="Pfam" id="PF04290">
    <property type="entry name" value="DctQ"/>
    <property type="match status" value="1"/>
</dbReference>
<dbReference type="InterPro" id="IPR007387">
    <property type="entry name" value="TRAP_DctQ"/>
</dbReference>
<comment type="function">
    <text evidence="9">Part of the tripartite ATP-independent periplasmic (TRAP) transport system.</text>
</comment>
<keyword evidence="3" id="KW-1003">Cell membrane</keyword>
<keyword evidence="6 9" id="KW-1133">Transmembrane helix</keyword>
<evidence type="ECO:0000256" key="7">
    <source>
        <dbReference type="ARBA" id="ARBA00023136"/>
    </source>
</evidence>
<comment type="similarity">
    <text evidence="8 9">Belongs to the TRAP transporter small permease family.</text>
</comment>
<dbReference type="Proteomes" id="UP001596104">
    <property type="component" value="Unassembled WGS sequence"/>
</dbReference>
<evidence type="ECO:0000256" key="4">
    <source>
        <dbReference type="ARBA" id="ARBA00022519"/>
    </source>
</evidence>
<accession>A0ABW0H8P7</accession>
<comment type="caution">
    <text evidence="11">The sequence shown here is derived from an EMBL/GenBank/DDBJ whole genome shotgun (WGS) entry which is preliminary data.</text>
</comment>
<feature type="transmembrane region" description="Helical" evidence="9">
    <location>
        <begin position="48"/>
        <end position="66"/>
    </location>
</feature>
<evidence type="ECO:0000313" key="11">
    <source>
        <dbReference type="EMBL" id="MFC5393546.1"/>
    </source>
</evidence>
<dbReference type="PANTHER" id="PTHR35011">
    <property type="entry name" value="2,3-DIKETO-L-GULONATE TRAP TRANSPORTER SMALL PERMEASE PROTEIN YIAM"/>
    <property type="match status" value="1"/>
</dbReference>
<dbReference type="RefSeq" id="WP_377008554.1">
    <property type="nucleotide sequence ID" value="NZ_JBHSLV010000021.1"/>
</dbReference>
<sequence>MLRHAERWVLRALEFSLVALLAGMVVMVFGNVVLRYLFNSGIDVSEELSRYFFVWLTFIGAVVVMRENGHLGVDSLVGALGDKGRRLCMVASDAIVFICCLMLLEGTWKQQAINASAVAPVTGISMAYVYGVLYFAGAGIALITLGRLFRALTGKLGPYELAEFAGDYSASPSHNLKGHLE</sequence>
<evidence type="ECO:0000256" key="2">
    <source>
        <dbReference type="ARBA" id="ARBA00022448"/>
    </source>
</evidence>
<feature type="transmembrane region" description="Helical" evidence="9">
    <location>
        <begin position="12"/>
        <end position="36"/>
    </location>
</feature>
<evidence type="ECO:0000256" key="6">
    <source>
        <dbReference type="ARBA" id="ARBA00022989"/>
    </source>
</evidence>
<protein>
    <recommendedName>
        <fullName evidence="9">TRAP transporter small permease protein</fullName>
    </recommendedName>
</protein>
<evidence type="ECO:0000256" key="5">
    <source>
        <dbReference type="ARBA" id="ARBA00022692"/>
    </source>
</evidence>
<reference evidence="12" key="1">
    <citation type="journal article" date="2019" name="Int. J. Syst. Evol. Microbiol.">
        <title>The Global Catalogue of Microorganisms (GCM) 10K type strain sequencing project: providing services to taxonomists for standard genome sequencing and annotation.</title>
        <authorList>
            <consortium name="The Broad Institute Genomics Platform"/>
            <consortium name="The Broad Institute Genome Sequencing Center for Infectious Disease"/>
            <person name="Wu L."/>
            <person name="Ma J."/>
        </authorList>
    </citation>
    <scope>NUCLEOTIDE SEQUENCE [LARGE SCALE GENOMIC DNA]</scope>
    <source>
        <strain evidence="12">CGMCC 1.16326</strain>
    </source>
</reference>
<gene>
    <name evidence="11" type="ORF">ACFPPC_12950</name>
</gene>
<feature type="transmembrane region" description="Helical" evidence="9">
    <location>
        <begin position="128"/>
        <end position="149"/>
    </location>
</feature>
<dbReference type="PANTHER" id="PTHR35011:SF2">
    <property type="entry name" value="2,3-DIKETO-L-GULONATE TRAP TRANSPORTER SMALL PERMEASE PROTEIN YIAM"/>
    <property type="match status" value="1"/>
</dbReference>
<keyword evidence="7 9" id="KW-0472">Membrane</keyword>
<evidence type="ECO:0000313" key="12">
    <source>
        <dbReference type="Proteomes" id="UP001596104"/>
    </source>
</evidence>
<keyword evidence="4 9" id="KW-0997">Cell inner membrane</keyword>
<evidence type="ECO:0000256" key="9">
    <source>
        <dbReference type="RuleBase" id="RU369079"/>
    </source>
</evidence>
<keyword evidence="12" id="KW-1185">Reference proteome</keyword>
<keyword evidence="2 9" id="KW-0813">Transport</keyword>
<keyword evidence="5 9" id="KW-0812">Transmembrane</keyword>
<name>A0ABW0H8P7_9HYPH</name>
<evidence type="ECO:0000256" key="3">
    <source>
        <dbReference type="ARBA" id="ARBA00022475"/>
    </source>
</evidence>
<evidence type="ECO:0000259" key="10">
    <source>
        <dbReference type="Pfam" id="PF04290"/>
    </source>
</evidence>
<feature type="transmembrane region" description="Helical" evidence="9">
    <location>
        <begin position="87"/>
        <end position="108"/>
    </location>
</feature>
<dbReference type="InterPro" id="IPR055348">
    <property type="entry name" value="DctQ"/>
</dbReference>
<comment type="subcellular location">
    <subcellularLocation>
        <location evidence="1 9">Cell inner membrane</location>
        <topology evidence="1 9">Multi-pass membrane protein</topology>
    </subcellularLocation>
</comment>
<organism evidence="11 12">
    <name type="scientific">Bosea vestrisii</name>
    <dbReference type="NCBI Taxonomy" id="151416"/>
    <lineage>
        <taxon>Bacteria</taxon>
        <taxon>Pseudomonadati</taxon>
        <taxon>Pseudomonadota</taxon>
        <taxon>Alphaproteobacteria</taxon>
        <taxon>Hyphomicrobiales</taxon>
        <taxon>Boseaceae</taxon>
        <taxon>Bosea</taxon>
    </lineage>
</organism>
<evidence type="ECO:0000256" key="8">
    <source>
        <dbReference type="ARBA" id="ARBA00038436"/>
    </source>
</evidence>
<dbReference type="EMBL" id="JBHSLV010000021">
    <property type="protein sequence ID" value="MFC5393546.1"/>
    <property type="molecule type" value="Genomic_DNA"/>
</dbReference>
<comment type="subunit">
    <text evidence="9">The complex comprises the extracytoplasmic solute receptor protein and the two transmembrane proteins.</text>
</comment>
<proteinExistence type="inferred from homology"/>
<feature type="domain" description="Tripartite ATP-independent periplasmic transporters DctQ component" evidence="10">
    <location>
        <begin position="24"/>
        <end position="153"/>
    </location>
</feature>